<evidence type="ECO:0000259" key="4">
    <source>
        <dbReference type="Pfam" id="PF01676"/>
    </source>
</evidence>
<dbReference type="GO" id="GO:0009117">
    <property type="term" value="P:nucleotide metabolic process"/>
    <property type="evidence" value="ECO:0007669"/>
    <property type="project" value="InterPro"/>
</dbReference>
<evidence type="ECO:0000256" key="3">
    <source>
        <dbReference type="ARBA" id="ARBA00023211"/>
    </source>
</evidence>
<gene>
    <name evidence="5" type="ORF">C2R92_01840</name>
</gene>
<dbReference type="GO" id="GO:0000287">
    <property type="term" value="F:magnesium ion binding"/>
    <property type="evidence" value="ECO:0007669"/>
    <property type="project" value="InterPro"/>
</dbReference>
<dbReference type="EMBL" id="QBQB01000089">
    <property type="protein sequence ID" value="PUD42127.1"/>
    <property type="molecule type" value="Genomic_DNA"/>
</dbReference>
<proteinExistence type="inferred from homology"/>
<dbReference type="Proteomes" id="UP000244660">
    <property type="component" value="Unassembled WGS sequence"/>
</dbReference>
<evidence type="ECO:0000256" key="2">
    <source>
        <dbReference type="ARBA" id="ARBA00022723"/>
    </source>
</evidence>
<evidence type="ECO:0000313" key="6">
    <source>
        <dbReference type="Proteomes" id="UP000244660"/>
    </source>
</evidence>
<dbReference type="Pfam" id="PF01676">
    <property type="entry name" value="Metalloenzyme"/>
    <property type="match status" value="1"/>
</dbReference>
<dbReference type="AlphaFoldDB" id="A0A2T6SWF3"/>
<evidence type="ECO:0000256" key="1">
    <source>
        <dbReference type="ARBA" id="ARBA00010373"/>
    </source>
</evidence>
<feature type="domain" description="Metalloenzyme" evidence="4">
    <location>
        <begin position="1"/>
        <end position="89"/>
    </location>
</feature>
<sequence length="104" mass="11752">GHRRDVSGYANALEYFDARLKEVLDNLKENDLLILCADHGCDPSFKGTDHTREYIPILFYHKDLQPAFLGKSETFADIGQSIAYFLGLSPLDYGKNLLNFKGQP</sequence>
<accession>A0A2T6SWF3</accession>
<protein>
    <submittedName>
        <fullName evidence="5">Phosphopentomutase</fullName>
    </submittedName>
</protein>
<dbReference type="GO" id="GO:0008973">
    <property type="term" value="F:phosphopentomutase activity"/>
    <property type="evidence" value="ECO:0007669"/>
    <property type="project" value="InterPro"/>
</dbReference>
<organism evidence="5 6">
    <name type="scientific">Helicobacter pylori</name>
    <name type="common">Campylobacter pylori</name>
    <dbReference type="NCBI Taxonomy" id="210"/>
    <lineage>
        <taxon>Bacteria</taxon>
        <taxon>Pseudomonadati</taxon>
        <taxon>Campylobacterota</taxon>
        <taxon>Epsilonproteobacteria</taxon>
        <taxon>Campylobacterales</taxon>
        <taxon>Helicobacteraceae</taxon>
        <taxon>Helicobacter</taxon>
    </lineage>
</organism>
<dbReference type="PANTHER" id="PTHR21110:SF0">
    <property type="entry name" value="PHOSPHOPENTOMUTASE"/>
    <property type="match status" value="1"/>
</dbReference>
<comment type="similarity">
    <text evidence="1">Belongs to the phosphopentomutase family.</text>
</comment>
<dbReference type="InterPro" id="IPR010045">
    <property type="entry name" value="DeoB"/>
</dbReference>
<reference evidence="5 6" key="1">
    <citation type="submission" date="2018-01" db="EMBL/GenBank/DDBJ databases">
        <title>Helicobacter pylori genome-wide association study shows promise for predicting gastric cancer risk.</title>
        <authorList>
            <person name="Berthenet E."/>
            <person name="Yahara K."/>
            <person name="Thorell K."/>
            <person name="Pascoe B."/>
            <person name="Meric G."/>
            <person name="Mikhail J.M."/>
            <person name="Engstrand L."/>
            <person name="Enroth H."/>
            <person name="Burette A."/>
            <person name="Megraud F."/>
            <person name="Atherton J."/>
            <person name="Smith S."/>
            <person name="Wilkinson T.S."/>
            <person name="Hitchings M.D."/>
            <person name="Falush D."/>
            <person name="Sheppard S.K."/>
        </authorList>
    </citation>
    <scope>NUCLEOTIDE SEQUENCE [LARGE SCALE GENOMIC DNA]</scope>
    <source>
        <strain evidence="5 6">462</strain>
    </source>
</reference>
<dbReference type="GO" id="GO:0005829">
    <property type="term" value="C:cytosol"/>
    <property type="evidence" value="ECO:0007669"/>
    <property type="project" value="TreeGrafter"/>
</dbReference>
<keyword evidence="2" id="KW-0479">Metal-binding</keyword>
<dbReference type="InterPro" id="IPR006124">
    <property type="entry name" value="Metalloenzyme"/>
</dbReference>
<dbReference type="InterPro" id="IPR017850">
    <property type="entry name" value="Alkaline_phosphatase_core_sf"/>
</dbReference>
<comment type="caution">
    <text evidence="5">The sequence shown here is derived from an EMBL/GenBank/DDBJ whole genome shotgun (WGS) entry which is preliminary data.</text>
</comment>
<dbReference type="SUPFAM" id="SSF53649">
    <property type="entry name" value="Alkaline phosphatase-like"/>
    <property type="match status" value="1"/>
</dbReference>
<keyword evidence="3" id="KW-0464">Manganese</keyword>
<dbReference type="PANTHER" id="PTHR21110">
    <property type="entry name" value="PHOSPHOPENTOMUTASE"/>
    <property type="match status" value="1"/>
</dbReference>
<evidence type="ECO:0000313" key="5">
    <source>
        <dbReference type="EMBL" id="PUD42127.1"/>
    </source>
</evidence>
<dbReference type="Gene3D" id="3.40.720.10">
    <property type="entry name" value="Alkaline Phosphatase, subunit A"/>
    <property type="match status" value="1"/>
</dbReference>
<dbReference type="GO" id="GO:0043094">
    <property type="term" value="P:metabolic compound salvage"/>
    <property type="evidence" value="ECO:0007669"/>
    <property type="project" value="InterPro"/>
</dbReference>
<feature type="non-terminal residue" evidence="5">
    <location>
        <position position="1"/>
    </location>
</feature>
<name>A0A2T6SWF3_HELPX</name>